<accession>A0ACC1P9K3</accession>
<reference evidence="1" key="1">
    <citation type="submission" date="2022-10" db="EMBL/GenBank/DDBJ databases">
        <title>Genome Sequence of Xylaria curta.</title>
        <authorList>
            <person name="Buettner E."/>
        </authorList>
    </citation>
    <scope>NUCLEOTIDE SEQUENCE</scope>
    <source>
        <strain evidence="1">Babe10</strain>
    </source>
</reference>
<evidence type="ECO:0000313" key="2">
    <source>
        <dbReference type="Proteomes" id="UP001143856"/>
    </source>
</evidence>
<protein>
    <submittedName>
        <fullName evidence="1">Uncharacterized protein</fullName>
    </submittedName>
</protein>
<dbReference type="EMBL" id="JAPDGR010000734">
    <property type="protein sequence ID" value="KAJ2987827.1"/>
    <property type="molecule type" value="Genomic_DNA"/>
</dbReference>
<gene>
    <name evidence="1" type="ORF">NUW58_g4295</name>
</gene>
<organism evidence="1 2">
    <name type="scientific">Xylaria curta</name>
    <dbReference type="NCBI Taxonomy" id="42375"/>
    <lineage>
        <taxon>Eukaryota</taxon>
        <taxon>Fungi</taxon>
        <taxon>Dikarya</taxon>
        <taxon>Ascomycota</taxon>
        <taxon>Pezizomycotina</taxon>
        <taxon>Sordariomycetes</taxon>
        <taxon>Xylariomycetidae</taxon>
        <taxon>Xylariales</taxon>
        <taxon>Xylariaceae</taxon>
        <taxon>Xylaria</taxon>
    </lineage>
</organism>
<keyword evidence="2" id="KW-1185">Reference proteome</keyword>
<name>A0ACC1P9K3_9PEZI</name>
<comment type="caution">
    <text evidence="1">The sequence shown here is derived from an EMBL/GenBank/DDBJ whole genome shotgun (WGS) entry which is preliminary data.</text>
</comment>
<evidence type="ECO:0000313" key="1">
    <source>
        <dbReference type="EMBL" id="KAJ2987827.1"/>
    </source>
</evidence>
<proteinExistence type="predicted"/>
<dbReference type="Proteomes" id="UP001143856">
    <property type="component" value="Unassembled WGS sequence"/>
</dbReference>
<sequence length="1248" mass="137813">MPPSSPVPLWKSRWLDWRTLLAFTILFTLMWVTLIVLWRHSLVNDGIAITLSTSHYTWTYGPTVIITAILALWRRVEYQCKLAQPWKEMKYNSVDSSKGILLDYVSPTQITTFYRAFRNRHWGTALSVLTFALLKVAMLLSTVLLVSRQTSGSSTVPLIITSKLNGSDFWNEVQGSYSVFAADGSVLTSWAYRWNEPALISAYKGIVNEKVKEPPGLQEYVVFQTFEVHPAIRNTTQIVATVSAFVPNITCEAPVLTYGEIDDDGDYITLALDSPTCSAGHFSATLKVRPCYGMCNGFTALRVNCSEAADTAELLKTATNIPIDKYTPYDLRYALIAIDSNYTINPDHSWTGAPIRTAAVICKFDYSLQNVTATVDLATGSIHIQAPNKLIAPSQSLNLTGIEMGELLFCLMRGEDMEIWDLTALSHGYPTGPELAYDPEILPNITAKVYSGLAAQLIHQKFVVADNTPIIGTGVRYENRLHVQPFTLWGMVSIFIFMSFLPPLIAFSMNSAAVSINPSSIAALATILANSPSLQRPLARAGSLRTSEMRSWLDGYIFKYGLDGQGRFQLIATGSPPLYHKSRAVQQVRDESSLSPEDIKVKGGNWVPLATRYPFLSLTFGLPILGILTLEALYQVSRHNYGLAQTDYVALPYIQYTTSFVILVIATTFNSVDFIIQSCSPFHALSTRQKVPGRGMVDNFLDKLPPEALYHAVRNKYIGAALSNAATTIGGILTIVSSGLWVVQSATPFTTDIQTSPTTTWNLRWNESAIDDGGASVLLNSIDWNETISPGGVWGDLVFPDLDLINYLDEPGKSTFTSTNSTEPPYFAFEVPALRPLLALVDLPKGCHGGPTGDRNYLWLNLSLLASFELSKESFWIGGINDEHQANILIIHLGPWDPDREDFGDIGDNDRIGSNGYFGETIPELFLGSRNHSYGSTKQPDNPNGCPSISIIFGYAGLHDLTASNITVLLCSQKIQEVQAEVLLRTNETGRVGQTSLLSPPITNESTAIYLTNGTDGVDSFNYRVEPHFFVNFSGIEYPGLPGIKLDPFFYHIFKASNGTPLGDMAGTDNVEVLKDAVNRLYNRYMVQVMNTPIFRKPLDYPHSSSPQLFNGTAHFFVSRLTIDFTSKLTLQIMLAVMLLLEAVSLTQIKIRGLLPRNPCSIASVMGLLGGSTICRRSFAPRKGGRFTQKDLREAFCQDTFRMGWWHDGDKPEAQSTTNGGRGAEGIERSRFGIDVGEPTRLGFYTKT</sequence>